<accession>A0ABQ0QJI0</accession>
<keyword evidence="5 7" id="KW-0472">Membrane</keyword>
<comment type="subcellular location">
    <subcellularLocation>
        <location evidence="1">Cell membrane</location>
        <topology evidence="1">Multi-pass membrane protein</topology>
    </subcellularLocation>
</comment>
<comment type="similarity">
    <text evidence="6">Belongs to the YccS/YhfK family.</text>
</comment>
<reference evidence="9" key="1">
    <citation type="submission" date="2013-04" db="EMBL/GenBank/DDBJ databases">
        <title>The genome sequencing project of 58 acetic acid bacteria.</title>
        <authorList>
            <person name="Okamoto-Kainuma A."/>
            <person name="Ishikawa M."/>
            <person name="Umino S."/>
            <person name="Koizumi Y."/>
            <person name="Shiwa Y."/>
            <person name="Yoshikawa H."/>
            <person name="Matsutani M."/>
            <person name="Matsushita K."/>
        </authorList>
    </citation>
    <scope>NUCLEOTIDE SEQUENCE</scope>
    <source>
        <strain evidence="9">NBRC 106556</strain>
    </source>
</reference>
<comment type="caution">
    <text evidence="9">The sequence shown here is derived from an EMBL/GenBank/DDBJ whole genome shotgun (WGS) entry which is preliminary data.</text>
</comment>
<dbReference type="PANTHER" id="PTHR30509:SF9">
    <property type="entry name" value="MULTIDRUG RESISTANCE PROTEIN MDTO"/>
    <property type="match status" value="1"/>
</dbReference>
<evidence type="ECO:0000256" key="1">
    <source>
        <dbReference type="ARBA" id="ARBA00004651"/>
    </source>
</evidence>
<evidence type="ECO:0000259" key="8">
    <source>
        <dbReference type="Pfam" id="PF13515"/>
    </source>
</evidence>
<feature type="transmembrane region" description="Helical" evidence="7">
    <location>
        <begin position="223"/>
        <end position="245"/>
    </location>
</feature>
<protein>
    <recommendedName>
        <fullName evidence="8">Integral membrane bound transporter domain-containing protein</fullName>
    </recommendedName>
</protein>
<evidence type="ECO:0000256" key="5">
    <source>
        <dbReference type="ARBA" id="ARBA00023136"/>
    </source>
</evidence>
<keyword evidence="10" id="KW-1185">Reference proteome</keyword>
<gene>
    <name evidence="9" type="ORF">AA106556_1313</name>
</gene>
<dbReference type="EMBL" id="BAQB01000018">
    <property type="protein sequence ID" value="GBR47023.1"/>
    <property type="molecule type" value="Genomic_DNA"/>
</dbReference>
<organism evidence="9 10">
    <name type="scientific">Neokomagataea tanensis NBRC 106556</name>
    <dbReference type="NCBI Taxonomy" id="1223519"/>
    <lineage>
        <taxon>Bacteria</taxon>
        <taxon>Pseudomonadati</taxon>
        <taxon>Pseudomonadota</taxon>
        <taxon>Alphaproteobacteria</taxon>
        <taxon>Acetobacterales</taxon>
        <taxon>Acetobacteraceae</taxon>
        <taxon>Neokomagataea</taxon>
    </lineage>
</organism>
<sequence length="391" mass="42183">MLAVEHLAQKRGMDFEARGILAAFSALCQEASEHVIAPVPEWAVLEQHAYDLARNVRTESGPIAALVASSARTLATISRGLLRDVHAPFETETVRAEHRLTRVHWRHAFRLAVALVMTHLATFWLGLEYGFWALVAVVLVVQPSGHTTLIRAVERVLGTIGGGALVLLARPFLPAAPEMMAADALFVVAAIAMRAVNYTMLVLFLTAQFIVVTEMIMPAHGVAWLRIVDNTLGSVVGVVCAFLVFPQHQAQDMSGLLRQSLISNFRYLASVLDEKSDIVVDRFQRQAGVATTRAEFARGALPLLGGMSFVGQKYEAAHALLREIRLLSGEVTLLRFDIAAGLCSGNAALAAYWTQKADALTEGASLAPVTAELETGRVTAALAAREWSGAA</sequence>
<evidence type="ECO:0000256" key="2">
    <source>
        <dbReference type="ARBA" id="ARBA00022475"/>
    </source>
</evidence>
<feature type="transmembrane region" description="Helical" evidence="7">
    <location>
        <begin position="185"/>
        <end position="211"/>
    </location>
</feature>
<name>A0ABQ0QJI0_9PROT</name>
<dbReference type="PANTHER" id="PTHR30509">
    <property type="entry name" value="P-HYDROXYBENZOIC ACID EFFLUX PUMP SUBUNIT-RELATED"/>
    <property type="match status" value="1"/>
</dbReference>
<keyword evidence="3 7" id="KW-0812">Transmembrane</keyword>
<evidence type="ECO:0000313" key="10">
    <source>
        <dbReference type="Proteomes" id="UP001062443"/>
    </source>
</evidence>
<proteinExistence type="inferred from homology"/>
<dbReference type="Pfam" id="PF13515">
    <property type="entry name" value="FUSC_2"/>
    <property type="match status" value="1"/>
</dbReference>
<keyword evidence="4 7" id="KW-1133">Transmembrane helix</keyword>
<evidence type="ECO:0000256" key="7">
    <source>
        <dbReference type="SAM" id="Phobius"/>
    </source>
</evidence>
<feature type="transmembrane region" description="Helical" evidence="7">
    <location>
        <begin position="156"/>
        <end position="173"/>
    </location>
</feature>
<evidence type="ECO:0000313" key="9">
    <source>
        <dbReference type="EMBL" id="GBR47023.1"/>
    </source>
</evidence>
<evidence type="ECO:0000256" key="3">
    <source>
        <dbReference type="ARBA" id="ARBA00022692"/>
    </source>
</evidence>
<evidence type="ECO:0000256" key="4">
    <source>
        <dbReference type="ARBA" id="ARBA00022989"/>
    </source>
</evidence>
<keyword evidence="2" id="KW-1003">Cell membrane</keyword>
<dbReference type="Proteomes" id="UP001062443">
    <property type="component" value="Unassembled WGS sequence"/>
</dbReference>
<feature type="domain" description="Integral membrane bound transporter" evidence="8">
    <location>
        <begin position="120"/>
        <end position="240"/>
    </location>
</feature>
<dbReference type="InterPro" id="IPR049453">
    <property type="entry name" value="Memb_transporter_dom"/>
</dbReference>
<evidence type="ECO:0000256" key="6">
    <source>
        <dbReference type="ARBA" id="ARBA00043993"/>
    </source>
</evidence>